<dbReference type="EMBL" id="CABVQI010000003">
    <property type="protein sequence ID" value="VWC63072.1"/>
    <property type="molecule type" value="Genomic_DNA"/>
</dbReference>
<evidence type="ECO:0000256" key="1">
    <source>
        <dbReference type="SAM" id="SignalP"/>
    </source>
</evidence>
<reference evidence="2 3" key="1">
    <citation type="submission" date="2019-09" db="EMBL/GenBank/DDBJ databases">
        <authorList>
            <person name="Depoorter E."/>
        </authorList>
    </citation>
    <scope>NUCLEOTIDE SEQUENCE [LARGE SCALE GENOMIC DNA]</scope>
    <source>
        <strain evidence="2">R-18112</strain>
    </source>
</reference>
<proteinExistence type="predicted"/>
<dbReference type="Proteomes" id="UP000494274">
    <property type="component" value="Unassembled WGS sequence"/>
</dbReference>
<dbReference type="RefSeq" id="WP_175042975.1">
    <property type="nucleotide sequence ID" value="NZ_CABVQI010000003.1"/>
</dbReference>
<protein>
    <recommendedName>
        <fullName evidence="4">Lipoprotein</fullName>
    </recommendedName>
</protein>
<gene>
    <name evidence="2" type="ORF">BLA18112_01296</name>
</gene>
<organism evidence="2 3">
    <name type="scientific">Burkholderia lata (strain ATCC 17760 / DSM 23089 / LMG 22485 / NCIMB 9086 / R18194 / 383)</name>
    <dbReference type="NCBI Taxonomy" id="482957"/>
    <lineage>
        <taxon>Bacteria</taxon>
        <taxon>Pseudomonadati</taxon>
        <taxon>Pseudomonadota</taxon>
        <taxon>Betaproteobacteria</taxon>
        <taxon>Burkholderiales</taxon>
        <taxon>Burkholderiaceae</taxon>
        <taxon>Burkholderia</taxon>
        <taxon>Burkholderia cepacia complex</taxon>
    </lineage>
</organism>
<evidence type="ECO:0008006" key="4">
    <source>
        <dbReference type="Google" id="ProtNLM"/>
    </source>
</evidence>
<name>A0A6P2U194_BURL3</name>
<accession>A0A6P2U194</accession>
<keyword evidence="1" id="KW-0732">Signal</keyword>
<evidence type="ECO:0000313" key="3">
    <source>
        <dbReference type="Proteomes" id="UP000494274"/>
    </source>
</evidence>
<feature type="signal peptide" evidence="1">
    <location>
        <begin position="1"/>
        <end position="34"/>
    </location>
</feature>
<feature type="chain" id="PRO_5026719188" description="Lipoprotein" evidence="1">
    <location>
        <begin position="35"/>
        <end position="189"/>
    </location>
</feature>
<evidence type="ECO:0000313" key="2">
    <source>
        <dbReference type="EMBL" id="VWC63072.1"/>
    </source>
</evidence>
<sequence>MTVLTPRPTKRGRSAAIVASLLLALSLGVTPACSEGSKKMHTTVQLSLWQVIDQIGAHQPIRRESVEHLLHAKLARSESSNEYFTFWSNDDGAPVMLDDGTQIERVVLRTSNEGGAHGALTLTLSGHCVGRDDVKAHFAGMRIAGTPTGRSPNEETTFRSETPWGELVFGFAERNPNCLSSVGFGEKTK</sequence>
<dbReference type="AlphaFoldDB" id="A0A6P2U194"/>